<organism evidence="2 3">
    <name type="scientific">Spinactinospora alkalitolerans</name>
    <dbReference type="NCBI Taxonomy" id="687207"/>
    <lineage>
        <taxon>Bacteria</taxon>
        <taxon>Bacillati</taxon>
        <taxon>Actinomycetota</taxon>
        <taxon>Actinomycetes</taxon>
        <taxon>Streptosporangiales</taxon>
        <taxon>Nocardiopsidaceae</taxon>
        <taxon>Spinactinospora</taxon>
    </lineage>
</organism>
<evidence type="ECO:0000259" key="1">
    <source>
        <dbReference type="SMART" id="SM00849"/>
    </source>
</evidence>
<dbReference type="SUPFAM" id="SSF56281">
    <property type="entry name" value="Metallo-hydrolase/oxidoreductase"/>
    <property type="match status" value="1"/>
</dbReference>
<accession>A0A852TWK6</accession>
<protein>
    <submittedName>
        <fullName evidence="2">L-ascorbate metabolism protein UlaG (Beta-lactamase superfamily)</fullName>
    </submittedName>
</protein>
<comment type="caution">
    <text evidence="2">The sequence shown here is derived from an EMBL/GenBank/DDBJ whole genome shotgun (WGS) entry which is preliminary data.</text>
</comment>
<feature type="domain" description="Metallo-beta-lactamase" evidence="1">
    <location>
        <begin position="54"/>
        <end position="280"/>
    </location>
</feature>
<dbReference type="InterPro" id="IPR006311">
    <property type="entry name" value="TAT_signal"/>
</dbReference>
<dbReference type="PROSITE" id="PS51318">
    <property type="entry name" value="TAT"/>
    <property type="match status" value="1"/>
</dbReference>
<dbReference type="InterPro" id="IPR036866">
    <property type="entry name" value="RibonucZ/Hydroxyglut_hydro"/>
</dbReference>
<name>A0A852TWK6_9ACTN</name>
<evidence type="ECO:0000313" key="2">
    <source>
        <dbReference type="EMBL" id="NYE47697.1"/>
    </source>
</evidence>
<dbReference type="EMBL" id="JACCCC010000001">
    <property type="protein sequence ID" value="NYE47697.1"/>
    <property type="molecule type" value="Genomic_DNA"/>
</dbReference>
<evidence type="ECO:0000313" key="3">
    <source>
        <dbReference type="Proteomes" id="UP000589036"/>
    </source>
</evidence>
<reference evidence="2 3" key="1">
    <citation type="submission" date="2020-07" db="EMBL/GenBank/DDBJ databases">
        <title>Sequencing the genomes of 1000 actinobacteria strains.</title>
        <authorList>
            <person name="Klenk H.-P."/>
        </authorList>
    </citation>
    <scope>NUCLEOTIDE SEQUENCE [LARGE SCALE GENOMIC DNA]</scope>
    <source>
        <strain evidence="2 3">CXB654</strain>
    </source>
</reference>
<dbReference type="InterPro" id="IPR050114">
    <property type="entry name" value="UPF0173_UPF0282_UlaG_hydrolase"/>
</dbReference>
<dbReference type="PANTHER" id="PTHR43546:SF3">
    <property type="entry name" value="UPF0173 METAL-DEPENDENT HYDROLASE MJ1163"/>
    <property type="match status" value="1"/>
</dbReference>
<dbReference type="CDD" id="cd06262">
    <property type="entry name" value="metallo-hydrolase-like_MBL-fold"/>
    <property type="match status" value="1"/>
</dbReference>
<gene>
    <name evidence="2" type="ORF">HDA32_002817</name>
</gene>
<keyword evidence="3" id="KW-1185">Reference proteome</keyword>
<dbReference type="SMART" id="SM00849">
    <property type="entry name" value="Lactamase_B"/>
    <property type="match status" value="1"/>
</dbReference>
<dbReference type="PANTHER" id="PTHR43546">
    <property type="entry name" value="UPF0173 METAL-DEPENDENT HYDROLASE MJ1163-RELATED"/>
    <property type="match status" value="1"/>
</dbReference>
<sequence length="330" mass="34804">MSDLRFNRRGFFRTATAGAALTTMGVASPPAAGAAAAAPARGGGGATADLTWLGTSGWRIEINGRTVLFDPYVSRFKTGLYDGAFDAATPLTVDTAAVDAHVGEPELILVSHSHWDHFADVPYIAARHGARIVGTATTCNLASAFDLTEHGLDPVPNSRLSGVKGGEVFDFGDFTVEVVASLHSRNKNYAVLFSGVRLTPPSAPATIADLPEGDTLAYQVTVKGGPSIFLMGASDFVERNLSGLEPDVAMIALPAASSTYDYVPRLVKALDGPATVVPVHWDVFEGELANPPTPDTAMSMSLEEFTAEVREASRRTKVTTPEYLTPCTFG</sequence>
<dbReference type="Gene3D" id="3.60.15.10">
    <property type="entry name" value="Ribonuclease Z/Hydroxyacylglutathione hydrolase-like"/>
    <property type="match status" value="1"/>
</dbReference>
<dbReference type="InterPro" id="IPR001279">
    <property type="entry name" value="Metallo-B-lactamas"/>
</dbReference>
<dbReference type="Proteomes" id="UP000589036">
    <property type="component" value="Unassembled WGS sequence"/>
</dbReference>
<dbReference type="AlphaFoldDB" id="A0A852TWK6"/>
<proteinExistence type="predicted"/>
<dbReference type="RefSeq" id="WP_312863185.1">
    <property type="nucleotide sequence ID" value="NZ_BAAAYY010000018.1"/>
</dbReference>
<dbReference type="Pfam" id="PF13483">
    <property type="entry name" value="Lactamase_B_3"/>
    <property type="match status" value="1"/>
</dbReference>